<dbReference type="EMBL" id="CP095074">
    <property type="protein sequence ID" value="UOQ95775.1"/>
    <property type="molecule type" value="Genomic_DNA"/>
</dbReference>
<reference evidence="1 2" key="1">
    <citation type="submission" date="2022-04" db="EMBL/GenBank/DDBJ databases">
        <title>Halobacillus sp. isolated from saltern.</title>
        <authorList>
            <person name="Won M."/>
            <person name="Lee C.-M."/>
            <person name="Woen H.-Y."/>
            <person name="Kwon S.-W."/>
        </authorList>
    </citation>
    <scope>NUCLEOTIDE SEQUENCE [LARGE SCALE GENOMIC DNA]</scope>
    <source>
        <strain evidence="1 2">SSTM10-2</strain>
    </source>
</reference>
<evidence type="ECO:0000313" key="2">
    <source>
        <dbReference type="Proteomes" id="UP000831880"/>
    </source>
</evidence>
<sequence>MLDDQRVSGYWEMNALYHGNMEGAKVEKGTPISFRGMDILIFKDDKCVEYYVLSDMFSLMKQLQAIKT</sequence>
<accession>A0ABY4H6U4</accession>
<gene>
    <name evidence="1" type="ORF">MUO14_21700</name>
</gene>
<proteinExistence type="predicted"/>
<name>A0ABY4H6U4_9BACI</name>
<organism evidence="1 2">
    <name type="scientific">Halobacillus shinanisalinarum</name>
    <dbReference type="NCBI Taxonomy" id="2932258"/>
    <lineage>
        <taxon>Bacteria</taxon>
        <taxon>Bacillati</taxon>
        <taxon>Bacillota</taxon>
        <taxon>Bacilli</taxon>
        <taxon>Bacillales</taxon>
        <taxon>Bacillaceae</taxon>
        <taxon>Halobacillus</taxon>
    </lineage>
</organism>
<dbReference type="Gene3D" id="3.10.450.50">
    <property type="match status" value="1"/>
</dbReference>
<dbReference type="Proteomes" id="UP000831880">
    <property type="component" value="Chromosome"/>
</dbReference>
<dbReference type="SUPFAM" id="SSF54427">
    <property type="entry name" value="NTF2-like"/>
    <property type="match status" value="1"/>
</dbReference>
<evidence type="ECO:0000313" key="1">
    <source>
        <dbReference type="EMBL" id="UOQ95775.1"/>
    </source>
</evidence>
<dbReference type="Pfam" id="PF07366">
    <property type="entry name" value="SnoaL"/>
    <property type="match status" value="1"/>
</dbReference>
<dbReference type="InterPro" id="IPR032710">
    <property type="entry name" value="NTF2-like_dom_sf"/>
</dbReference>
<keyword evidence="2" id="KW-1185">Reference proteome</keyword>
<dbReference type="InterPro" id="IPR009959">
    <property type="entry name" value="Cyclase_SnoaL-like"/>
</dbReference>
<protein>
    <submittedName>
        <fullName evidence="1">Ester cyclase</fullName>
    </submittedName>
</protein>